<protein>
    <submittedName>
        <fullName evidence="2">Uncharacterized protein</fullName>
    </submittedName>
</protein>
<feature type="chain" id="PRO_5038984975" evidence="1">
    <location>
        <begin position="24"/>
        <end position="131"/>
    </location>
</feature>
<feature type="signal peptide" evidence="1">
    <location>
        <begin position="1"/>
        <end position="23"/>
    </location>
</feature>
<organism evidence="2 3">
    <name type="scientific">Dreissena polymorpha</name>
    <name type="common">Zebra mussel</name>
    <name type="synonym">Mytilus polymorpha</name>
    <dbReference type="NCBI Taxonomy" id="45954"/>
    <lineage>
        <taxon>Eukaryota</taxon>
        <taxon>Metazoa</taxon>
        <taxon>Spiralia</taxon>
        <taxon>Lophotrochozoa</taxon>
        <taxon>Mollusca</taxon>
        <taxon>Bivalvia</taxon>
        <taxon>Autobranchia</taxon>
        <taxon>Heteroconchia</taxon>
        <taxon>Euheterodonta</taxon>
        <taxon>Imparidentia</taxon>
        <taxon>Neoheterodontei</taxon>
        <taxon>Myida</taxon>
        <taxon>Dreissenoidea</taxon>
        <taxon>Dreissenidae</taxon>
        <taxon>Dreissena</taxon>
    </lineage>
</organism>
<comment type="caution">
    <text evidence="2">The sequence shown here is derived from an EMBL/GenBank/DDBJ whole genome shotgun (WGS) entry which is preliminary data.</text>
</comment>
<keyword evidence="1" id="KW-0732">Signal</keyword>
<sequence>MFENAIWFCVVLGLSGAPNPVLVSNSTSVVANDALKLTCTHISATIVTLLRKPIGGSFFDDTLIATSGSSCGLFPTQLPDVFAECACAGSTFFCILKPLSLANNGDKWKCSVSVGGETKESQEITIAVTAK</sequence>
<accession>A0A9D4JJ11</accession>
<dbReference type="Proteomes" id="UP000828390">
    <property type="component" value="Unassembled WGS sequence"/>
</dbReference>
<dbReference type="EMBL" id="JAIWYP010000006">
    <property type="protein sequence ID" value="KAH3813800.1"/>
    <property type="molecule type" value="Genomic_DNA"/>
</dbReference>
<dbReference type="AlphaFoldDB" id="A0A9D4JJ11"/>
<gene>
    <name evidence="2" type="ORF">DPMN_142269</name>
</gene>
<evidence type="ECO:0000256" key="1">
    <source>
        <dbReference type="SAM" id="SignalP"/>
    </source>
</evidence>
<reference evidence="2" key="2">
    <citation type="submission" date="2020-11" db="EMBL/GenBank/DDBJ databases">
        <authorList>
            <person name="McCartney M.A."/>
            <person name="Auch B."/>
            <person name="Kono T."/>
            <person name="Mallez S."/>
            <person name="Becker A."/>
            <person name="Gohl D.M."/>
            <person name="Silverstein K.A.T."/>
            <person name="Koren S."/>
            <person name="Bechman K.B."/>
            <person name="Herman A."/>
            <person name="Abrahante J.E."/>
            <person name="Garbe J."/>
        </authorList>
    </citation>
    <scope>NUCLEOTIDE SEQUENCE</scope>
    <source>
        <strain evidence="2">Duluth1</strain>
        <tissue evidence="2">Whole animal</tissue>
    </source>
</reference>
<evidence type="ECO:0000313" key="3">
    <source>
        <dbReference type="Proteomes" id="UP000828390"/>
    </source>
</evidence>
<evidence type="ECO:0000313" key="2">
    <source>
        <dbReference type="EMBL" id="KAH3813800.1"/>
    </source>
</evidence>
<proteinExistence type="predicted"/>
<reference evidence="2" key="1">
    <citation type="journal article" date="2019" name="bioRxiv">
        <title>The Genome of the Zebra Mussel, Dreissena polymorpha: A Resource for Invasive Species Research.</title>
        <authorList>
            <person name="McCartney M.A."/>
            <person name="Auch B."/>
            <person name="Kono T."/>
            <person name="Mallez S."/>
            <person name="Zhang Y."/>
            <person name="Obille A."/>
            <person name="Becker A."/>
            <person name="Abrahante J.E."/>
            <person name="Garbe J."/>
            <person name="Badalamenti J.P."/>
            <person name="Herman A."/>
            <person name="Mangelson H."/>
            <person name="Liachko I."/>
            <person name="Sullivan S."/>
            <person name="Sone E.D."/>
            <person name="Koren S."/>
            <person name="Silverstein K.A.T."/>
            <person name="Beckman K.B."/>
            <person name="Gohl D.M."/>
        </authorList>
    </citation>
    <scope>NUCLEOTIDE SEQUENCE</scope>
    <source>
        <strain evidence="2">Duluth1</strain>
        <tissue evidence="2">Whole animal</tissue>
    </source>
</reference>
<keyword evidence="3" id="KW-1185">Reference proteome</keyword>
<name>A0A9D4JJ11_DREPO</name>